<evidence type="ECO:0000256" key="2">
    <source>
        <dbReference type="SAM" id="SignalP"/>
    </source>
</evidence>
<feature type="signal peptide" evidence="2">
    <location>
        <begin position="1"/>
        <end position="20"/>
    </location>
</feature>
<feature type="compositionally biased region" description="Basic and acidic residues" evidence="1">
    <location>
        <begin position="185"/>
        <end position="195"/>
    </location>
</feature>
<dbReference type="EMBL" id="GIFK01002386">
    <property type="protein sequence ID" value="NBJ60089.1"/>
    <property type="molecule type" value="Transcribed_RNA"/>
</dbReference>
<feature type="chain" id="PRO_5025466858" evidence="2">
    <location>
        <begin position="21"/>
        <end position="529"/>
    </location>
</feature>
<feature type="compositionally biased region" description="Basic and acidic residues" evidence="1">
    <location>
        <begin position="340"/>
        <end position="354"/>
    </location>
</feature>
<keyword evidence="2" id="KW-0732">Signal</keyword>
<reference evidence="3" key="1">
    <citation type="submission" date="2019-10" db="EMBL/GenBank/DDBJ databases">
        <title>Short sand fly seasons in Tbilisi, Georgia, hinder development of host immunity to saliva of the visceral leishmaniasis vector Phlebotomus kandelakii.</title>
        <authorList>
            <person name="Oliveira F."/>
            <person name="Giorgobiani E."/>
            <person name="Guimaraes-Costa A.B."/>
            <person name="Abdeladhim M."/>
            <person name="Oristian J."/>
            <person name="Tskhvaradze L."/>
            <person name="Tsertsvadze N."/>
            <person name="Zakalashvili M."/>
            <person name="Valenzuela J.G."/>
            <person name="Kamhawi S."/>
        </authorList>
    </citation>
    <scope>NUCLEOTIDE SEQUENCE</scope>
    <source>
        <strain evidence="3">Wild-capture in Tbilisi</strain>
        <tissue evidence="3">Salivary glands</tissue>
    </source>
</reference>
<feature type="region of interest" description="Disordered" evidence="1">
    <location>
        <begin position="153"/>
        <end position="195"/>
    </location>
</feature>
<organism evidence="3">
    <name type="scientific">Phlebotomus kandelakii</name>
    <dbReference type="NCBI Taxonomy" id="1109342"/>
    <lineage>
        <taxon>Eukaryota</taxon>
        <taxon>Metazoa</taxon>
        <taxon>Ecdysozoa</taxon>
        <taxon>Arthropoda</taxon>
        <taxon>Hexapoda</taxon>
        <taxon>Insecta</taxon>
        <taxon>Pterygota</taxon>
        <taxon>Neoptera</taxon>
        <taxon>Endopterygota</taxon>
        <taxon>Diptera</taxon>
        <taxon>Nematocera</taxon>
        <taxon>Psychodoidea</taxon>
        <taxon>Psychodidae</taxon>
        <taxon>Phlebotomus</taxon>
        <taxon>Larroussius</taxon>
    </lineage>
</organism>
<accession>A0A6B2E9U0</accession>
<evidence type="ECO:0000313" key="3">
    <source>
        <dbReference type="EMBL" id="NBJ60089.1"/>
    </source>
</evidence>
<dbReference type="AlphaFoldDB" id="A0A6B2E9U0"/>
<proteinExistence type="predicted"/>
<feature type="compositionally biased region" description="Basic residues" evidence="1">
    <location>
        <begin position="165"/>
        <end position="184"/>
    </location>
</feature>
<evidence type="ECO:0000256" key="1">
    <source>
        <dbReference type="SAM" id="MobiDB-lite"/>
    </source>
</evidence>
<feature type="compositionally biased region" description="Polar residues" evidence="1">
    <location>
        <begin position="357"/>
        <end position="369"/>
    </location>
</feature>
<feature type="compositionally biased region" description="Polar residues" evidence="1">
    <location>
        <begin position="421"/>
        <end position="450"/>
    </location>
</feature>
<feature type="region of interest" description="Disordered" evidence="1">
    <location>
        <begin position="24"/>
        <end position="58"/>
    </location>
</feature>
<sequence>MKVVVVLYLILHCALPLISGKTSSGVNSVEVTKNEERKLPSKSNSLRDSIPNTDVKGSDGEDDILENWKLDPSQATPPKLFTAYKETYITKAAAKKFLQKIRSLKKPYTEKEYDDLLQEIMLEPKPTSKYSIYDKKYFDYLPSDHLDVKSELGKADQDTTQQPHPHSRHHTRHHQRKERTKRHTKGEEDRKLEKRQTDVEWTRHFLEHERRYHEQLRRDFEEETNQRYNQHLQPVVYTNQIYSVPVSAEPNNPWNNPFYRPRLNNYYLPPDPNQFVVRPHQTFISYPIPGVVYNPPFPPQNPPVTQVTQPPTTSPTSPPDSSDMKPGVMSVSRFGEEEDRPVWDVVDKPSRLIPERPSQSFTPATTRRPTPSLIRDNDDYYDDLTASNKIPQGEVNGGVRTTTRRPAPPLIHNSEDYDDLSGNTGSAQRPPSRQPNFNQVGSESAGAQQRPSQPERRPTAPPPVATRPPLPDGPSRCVWAIVNCCSPRNPAVRYACFERVGCNGVFWDLNPCSDVIVQAAVDETNRYFT</sequence>
<feature type="compositionally biased region" description="Polar residues" evidence="1">
    <location>
        <begin position="41"/>
        <end position="52"/>
    </location>
</feature>
<feature type="region of interest" description="Disordered" evidence="1">
    <location>
        <begin position="297"/>
        <end position="472"/>
    </location>
</feature>
<feature type="compositionally biased region" description="Pro residues" evidence="1">
    <location>
        <begin position="459"/>
        <end position="472"/>
    </location>
</feature>
<protein>
    <submittedName>
        <fullName evidence="3">Putative secreted protein</fullName>
    </submittedName>
</protein>
<name>A0A6B2E9U0_9DIPT</name>